<accession>F5XK04</accession>
<dbReference type="AlphaFoldDB" id="F5XK04"/>
<keyword evidence="1" id="KW-0175">Coiled coil</keyword>
<protein>
    <submittedName>
        <fullName evidence="3">Uncharacterized protein</fullName>
    </submittedName>
</protein>
<name>F5XK04_MICPN</name>
<reference evidence="3 4" key="1">
    <citation type="submission" date="2011-05" db="EMBL/GenBank/DDBJ databases">
        <title>Whole genome sequence of Microlunatus phosphovorus NM-1.</title>
        <authorList>
            <person name="Hosoyama A."/>
            <person name="Sasaki K."/>
            <person name="Harada T."/>
            <person name="Igarashi R."/>
            <person name="Kawakoshi A."/>
            <person name="Sasagawa M."/>
            <person name="Fukada J."/>
            <person name="Nakamura S."/>
            <person name="Katano Y."/>
            <person name="Hanada S."/>
            <person name="Kamagata Y."/>
            <person name="Nakamura N."/>
            <person name="Yamazaki S."/>
            <person name="Fujita N."/>
        </authorList>
    </citation>
    <scope>NUCLEOTIDE SEQUENCE [LARGE SCALE GENOMIC DNA]</scope>
    <source>
        <strain evidence="4">ATCC 700054 / DSM 10555 / JCM 9379 / NBRC 101784 / NCIMB 13414 / VKM Ac-1990 / NM-1</strain>
    </source>
</reference>
<dbReference type="Proteomes" id="UP000007947">
    <property type="component" value="Chromosome"/>
</dbReference>
<gene>
    <name evidence="3" type="ordered locus">MLP_04860</name>
</gene>
<dbReference type="EMBL" id="AP012204">
    <property type="protein sequence ID" value="BAK33500.1"/>
    <property type="molecule type" value="Genomic_DNA"/>
</dbReference>
<dbReference type="HOGENOM" id="CLU_061970_2_0_11"/>
<proteinExistence type="predicted"/>
<dbReference type="eggNOG" id="ENOG5032S7P">
    <property type="taxonomic scope" value="Bacteria"/>
</dbReference>
<dbReference type="RefSeq" id="WP_013861389.1">
    <property type="nucleotide sequence ID" value="NC_015635.1"/>
</dbReference>
<keyword evidence="4" id="KW-1185">Reference proteome</keyword>
<sequence length="291" mass="31127">MDLESAAAELYGVDPDAFIPRRTELVRAARLAGDRSLAAAIGKLRKPTRSAWLVNLYARSAAEELAELLELGAALRVAQEQLSATELRRLSTQRNAVLTAASRRAVTLAEARGYRATETVRQEVSQTLQAALAEPAVAEQVRAGVVTEAHSYGGFGPLIPSPNAAAPPGVAPSPTAGEVSESAPDEPPMDELERARARRAREEQLRAEQARTEAEHRLHAAEAALDRAADEAEEAAEQVAELADQITALKSQLSDIEQTKTLAEQRAADTQATVAELQGQVRAAREAYDAL</sequence>
<dbReference type="KEGG" id="mph:MLP_04860"/>
<evidence type="ECO:0000256" key="1">
    <source>
        <dbReference type="SAM" id="Coils"/>
    </source>
</evidence>
<feature type="region of interest" description="Disordered" evidence="2">
    <location>
        <begin position="163"/>
        <end position="192"/>
    </location>
</feature>
<evidence type="ECO:0000313" key="3">
    <source>
        <dbReference type="EMBL" id="BAK33500.1"/>
    </source>
</evidence>
<evidence type="ECO:0000313" key="4">
    <source>
        <dbReference type="Proteomes" id="UP000007947"/>
    </source>
</evidence>
<organism evidence="3 4">
    <name type="scientific">Microlunatus phosphovorus (strain ATCC 700054 / DSM 10555 / JCM 9379 / NBRC 101784 / NCIMB 13414 / VKM Ac-1990 / NM-1)</name>
    <dbReference type="NCBI Taxonomy" id="1032480"/>
    <lineage>
        <taxon>Bacteria</taxon>
        <taxon>Bacillati</taxon>
        <taxon>Actinomycetota</taxon>
        <taxon>Actinomycetes</taxon>
        <taxon>Propionibacteriales</taxon>
        <taxon>Propionibacteriaceae</taxon>
        <taxon>Microlunatus</taxon>
    </lineage>
</organism>
<evidence type="ECO:0000256" key="2">
    <source>
        <dbReference type="SAM" id="MobiDB-lite"/>
    </source>
</evidence>
<dbReference type="OrthoDB" id="3541690at2"/>
<dbReference type="STRING" id="1032480.MLP_04860"/>
<feature type="coiled-coil region" evidence="1">
    <location>
        <begin position="192"/>
        <end position="287"/>
    </location>
</feature>